<keyword evidence="3" id="KW-1185">Reference proteome</keyword>
<keyword evidence="1" id="KW-1133">Transmembrane helix</keyword>
<dbReference type="Proteomes" id="UP000714420">
    <property type="component" value="Unassembled WGS sequence"/>
</dbReference>
<organism evidence="2 3">
    <name type="scientific">Xylanibacter muris</name>
    <dbReference type="NCBI Taxonomy" id="2736290"/>
    <lineage>
        <taxon>Bacteria</taxon>
        <taxon>Pseudomonadati</taxon>
        <taxon>Bacteroidota</taxon>
        <taxon>Bacteroidia</taxon>
        <taxon>Bacteroidales</taxon>
        <taxon>Prevotellaceae</taxon>
        <taxon>Xylanibacter</taxon>
    </lineage>
</organism>
<accession>A0ABX2ANQ3</accession>
<evidence type="ECO:0000256" key="1">
    <source>
        <dbReference type="SAM" id="Phobius"/>
    </source>
</evidence>
<dbReference type="EMBL" id="JABKKF010000012">
    <property type="protein sequence ID" value="NPD92871.1"/>
    <property type="molecule type" value="Genomic_DNA"/>
</dbReference>
<comment type="caution">
    <text evidence="2">The sequence shown here is derived from an EMBL/GenBank/DDBJ whole genome shotgun (WGS) entry which is preliminary data.</text>
</comment>
<evidence type="ECO:0000313" key="3">
    <source>
        <dbReference type="Proteomes" id="UP000714420"/>
    </source>
</evidence>
<keyword evidence="1" id="KW-0812">Transmembrane</keyword>
<reference evidence="2 3" key="1">
    <citation type="submission" date="2020-05" db="EMBL/GenBank/DDBJ databases">
        <title>Distinct polysaccharide utilization as determinants for interspecies competition between intestinal Prevotella spp.</title>
        <authorList>
            <person name="Galvez E.J.C."/>
            <person name="Iljazovic A."/>
            <person name="Strowig T."/>
        </authorList>
    </citation>
    <scope>NUCLEOTIDE SEQUENCE [LARGE SCALE GENOMIC DNA]</scope>
    <source>
        <strain evidence="2 3">PMUR</strain>
    </source>
</reference>
<evidence type="ECO:0000313" key="2">
    <source>
        <dbReference type="EMBL" id="NPD92871.1"/>
    </source>
</evidence>
<sequence length="159" mass="18438">MKRLTQIFQALLGVAALVLTALIAAGRLAWRKIRNWWKKRAKWVRRSIATILILIPVGFVALIAYAYYDSEYGRWYWKDNYLSKNVEVHGFRDDKVRVYNYCTGKYTTPKVNWVADSPANDSLTVYAIPNKRGYINIKNGEIVIDAEANNYLSFFAYNV</sequence>
<feature type="transmembrane region" description="Helical" evidence="1">
    <location>
        <begin position="47"/>
        <end position="68"/>
    </location>
</feature>
<proteinExistence type="predicted"/>
<dbReference type="RefSeq" id="WP_172276468.1">
    <property type="nucleotide sequence ID" value="NZ_CASGMU010000012.1"/>
</dbReference>
<feature type="transmembrane region" description="Helical" evidence="1">
    <location>
        <begin position="6"/>
        <end position="26"/>
    </location>
</feature>
<keyword evidence="1" id="KW-0472">Membrane</keyword>
<gene>
    <name evidence="2" type="ORF">HPS56_11070</name>
</gene>
<name>A0ABX2ANQ3_9BACT</name>
<protein>
    <submittedName>
        <fullName evidence="2">Uncharacterized protein</fullName>
    </submittedName>
</protein>